<reference evidence="2" key="3">
    <citation type="submission" date="2018-04" db="EMBL/GenBank/DDBJ databases">
        <title>OnivRS2 (Oryza nivara Reference Sequence Version 2).</title>
        <authorList>
            <person name="Zhang J."/>
            <person name="Kudrna D."/>
            <person name="Lee S."/>
            <person name="Talag J."/>
            <person name="Rajasekar S."/>
            <person name="Welchert J."/>
            <person name="Hsing Y.-I."/>
            <person name="Wing R.A."/>
        </authorList>
    </citation>
    <scope>NUCLEOTIDE SEQUENCE [LARGE SCALE GENOMIC DNA]</scope>
</reference>
<evidence type="ECO:0000256" key="1">
    <source>
        <dbReference type="SAM" id="MobiDB-lite"/>
    </source>
</evidence>
<organism evidence="2">
    <name type="scientific">Oryza nivara</name>
    <name type="common">Indian wild rice</name>
    <name type="synonym">Oryza sativa f. spontanea</name>
    <dbReference type="NCBI Taxonomy" id="4536"/>
    <lineage>
        <taxon>Eukaryota</taxon>
        <taxon>Viridiplantae</taxon>
        <taxon>Streptophyta</taxon>
        <taxon>Embryophyta</taxon>
        <taxon>Tracheophyta</taxon>
        <taxon>Spermatophyta</taxon>
        <taxon>Magnoliopsida</taxon>
        <taxon>Liliopsida</taxon>
        <taxon>Poales</taxon>
        <taxon>Poaceae</taxon>
        <taxon>BOP clade</taxon>
        <taxon>Oryzoideae</taxon>
        <taxon>Oryzeae</taxon>
        <taxon>Oryzinae</taxon>
        <taxon>Oryza</taxon>
    </lineage>
</organism>
<dbReference type="Gramene" id="ONIVA01G19850.2">
    <property type="protein sequence ID" value="ONIVA01G19850.2"/>
    <property type="gene ID" value="ONIVA01G19850"/>
</dbReference>
<accession>A0A0E0FMB7</accession>
<feature type="region of interest" description="Disordered" evidence="1">
    <location>
        <begin position="65"/>
        <end position="90"/>
    </location>
</feature>
<dbReference type="EnsemblPlants" id="ONIVA01G19850.1">
    <property type="protein sequence ID" value="ONIVA01G19850.1"/>
    <property type="gene ID" value="ONIVA01G19850"/>
</dbReference>
<evidence type="ECO:0000313" key="3">
    <source>
        <dbReference type="Proteomes" id="UP000006591"/>
    </source>
</evidence>
<dbReference type="Gramene" id="ONIVA01G19850.1">
    <property type="protein sequence ID" value="ONIVA01G19850.1"/>
    <property type="gene ID" value="ONIVA01G19850"/>
</dbReference>
<dbReference type="AlphaFoldDB" id="A0A0E0FMB7"/>
<reference evidence="2" key="2">
    <citation type="submission" date="2015-04" db="UniProtKB">
        <authorList>
            <consortium name="EnsemblPlants"/>
        </authorList>
    </citation>
    <scope>IDENTIFICATION</scope>
    <source>
        <strain evidence="2">SL10</strain>
    </source>
</reference>
<protein>
    <submittedName>
        <fullName evidence="2">Uncharacterized protein</fullName>
    </submittedName>
</protein>
<name>A0A0E0FMB7_ORYNI</name>
<dbReference type="EnsemblPlants" id="ONIVA01G19850.2">
    <property type="protein sequence ID" value="ONIVA01G19850.2"/>
    <property type="gene ID" value="ONIVA01G19850"/>
</dbReference>
<dbReference type="Proteomes" id="UP000006591">
    <property type="component" value="Chromosome 1"/>
</dbReference>
<keyword evidence="3" id="KW-1185">Reference proteome</keyword>
<proteinExistence type="predicted"/>
<dbReference type="HOGENOM" id="CLU_1211449_0_0_1"/>
<sequence length="229" mass="24069">MRYKGGNSFNSGKKYYGVLVNSALREGVICPCPRIAPYRIGTLIWTPEVAGAVRLRLPPAPSFLPSPHAPASARLKSPTQGRSETLAPDSSPLLLSSLRCTRVTECAAAMVTTTVRRSGAHELSAGGAARCERRACGGTGAPKRGLGVQARARKDGACAGARGRCCMLPGGGCTASLCLDVLRWFRAPIRVIGLDEFCDFGTVRDLPAPPPLTTGEVACHRHCAPVVST</sequence>
<evidence type="ECO:0000313" key="2">
    <source>
        <dbReference type="EnsemblPlants" id="ONIVA01G19850.1"/>
    </source>
</evidence>
<reference evidence="2" key="1">
    <citation type="submission" date="2013-08" db="EMBL/GenBank/DDBJ databases">
        <authorList>
            <person name="Wing R.A."/>
            <person name="Hsing Y."/>
        </authorList>
    </citation>
    <scope>NUCLEOTIDE SEQUENCE</scope>
</reference>